<evidence type="ECO:0000313" key="2">
    <source>
        <dbReference type="Proteomes" id="UP001596328"/>
    </source>
</evidence>
<accession>A0ABD5S679</accession>
<dbReference type="EMBL" id="JBHSWU010001607">
    <property type="protein sequence ID" value="MFC6727024.1"/>
    <property type="molecule type" value="Genomic_DNA"/>
</dbReference>
<name>A0ABD5S679_9EURY</name>
<proteinExistence type="predicted"/>
<dbReference type="Pfam" id="PF20358">
    <property type="entry name" value="DUF6653"/>
    <property type="match status" value="1"/>
</dbReference>
<dbReference type="Proteomes" id="UP001596328">
    <property type="component" value="Unassembled WGS sequence"/>
</dbReference>
<dbReference type="AlphaFoldDB" id="A0ABD5S679"/>
<keyword evidence="2" id="KW-1185">Reference proteome</keyword>
<protein>
    <submittedName>
        <fullName evidence="1">DUF6653 family protein</fullName>
    </submittedName>
</protein>
<evidence type="ECO:0000313" key="1">
    <source>
        <dbReference type="EMBL" id="MFC6727024.1"/>
    </source>
</evidence>
<sequence>MDRRNLLPEAVWNRHANPWSGWSRVLATPAILYAVYRRDRRLLAVAIGWTVLNPVLFPEREVDA</sequence>
<comment type="caution">
    <text evidence="1">The sequence shown here is derived from an EMBL/GenBank/DDBJ whole genome shotgun (WGS) entry which is preliminary data.</text>
</comment>
<feature type="non-terminal residue" evidence="1">
    <location>
        <position position="64"/>
    </location>
</feature>
<organism evidence="1 2">
    <name type="scientific">Halobium palmae</name>
    <dbReference type="NCBI Taxonomy" id="1776492"/>
    <lineage>
        <taxon>Archaea</taxon>
        <taxon>Methanobacteriati</taxon>
        <taxon>Methanobacteriota</taxon>
        <taxon>Stenosarchaea group</taxon>
        <taxon>Halobacteria</taxon>
        <taxon>Halobacteriales</taxon>
        <taxon>Haloferacaceae</taxon>
        <taxon>Halobium</taxon>
    </lineage>
</organism>
<reference evidence="1 2" key="1">
    <citation type="journal article" date="2019" name="Int. J. Syst. Evol. Microbiol.">
        <title>The Global Catalogue of Microorganisms (GCM) 10K type strain sequencing project: providing services to taxonomists for standard genome sequencing and annotation.</title>
        <authorList>
            <consortium name="The Broad Institute Genomics Platform"/>
            <consortium name="The Broad Institute Genome Sequencing Center for Infectious Disease"/>
            <person name="Wu L."/>
            <person name="Ma J."/>
        </authorList>
    </citation>
    <scope>NUCLEOTIDE SEQUENCE [LARGE SCALE GENOMIC DNA]</scope>
    <source>
        <strain evidence="1 2">NBRC 111368</strain>
    </source>
</reference>
<dbReference type="InterPro" id="IPR046595">
    <property type="entry name" value="DUF6653"/>
</dbReference>
<gene>
    <name evidence="1" type="ORF">ACFQE1_22110</name>
</gene>